<dbReference type="EMBL" id="LNQE01001452">
    <property type="protein sequence ID" value="KUG17298.1"/>
    <property type="molecule type" value="Genomic_DNA"/>
</dbReference>
<proteinExistence type="predicted"/>
<comment type="caution">
    <text evidence="3">The sequence shown here is derived from an EMBL/GenBank/DDBJ whole genome shotgun (WGS) entry which is preliminary data.</text>
</comment>
<evidence type="ECO:0000313" key="3">
    <source>
        <dbReference type="EMBL" id="KUG17298.1"/>
    </source>
</evidence>
<dbReference type="InterPro" id="IPR036412">
    <property type="entry name" value="HAD-like_sf"/>
</dbReference>
<dbReference type="PANTHER" id="PTHR43520">
    <property type="entry name" value="ATP7, ISOFORM B"/>
    <property type="match status" value="1"/>
</dbReference>
<dbReference type="GO" id="GO:0016020">
    <property type="term" value="C:membrane"/>
    <property type="evidence" value="ECO:0007669"/>
    <property type="project" value="TreeGrafter"/>
</dbReference>
<dbReference type="PRINTS" id="PR00119">
    <property type="entry name" value="CATATPASE"/>
</dbReference>
<dbReference type="InterPro" id="IPR023214">
    <property type="entry name" value="HAD_sf"/>
</dbReference>
<sequence length="287" mass="31514">MSGDLAVVMDVAGTIMRMYRVAKDIPGDIILEKVVTWELIMEKSGRALVVPQIDPDMIISCNPDHPIRVLVLGREDCIKISCSSSQISPDEVLRILKSSPVKMRELQEACAIVKAKCPGNYRTAGFIVDHDHGEIAYAISTGGIPFPGLERVLLDLKAMGADVYLASGDSRRSLNSLDDLGIDPSRMNPVANPWRKKEIVAELKERYGHVVMVGDGLNDIYALKAADLGVLTVEQHTRPSPRLLDSASVIIKSIRDLPRVIKESGSIGQNESTPSRQGELQEKYYIP</sequence>
<dbReference type="GO" id="GO:0043682">
    <property type="term" value="F:P-type divalent copper transporter activity"/>
    <property type="evidence" value="ECO:0007669"/>
    <property type="project" value="TreeGrafter"/>
</dbReference>
<dbReference type="Gene3D" id="3.40.50.1000">
    <property type="entry name" value="HAD superfamily/HAD-like"/>
    <property type="match status" value="1"/>
</dbReference>
<name>A0A0W8F9M5_9ZZZZ</name>
<feature type="region of interest" description="Disordered" evidence="2">
    <location>
        <begin position="265"/>
        <end position="287"/>
    </location>
</feature>
<dbReference type="Pfam" id="PF00702">
    <property type="entry name" value="Hydrolase"/>
    <property type="match status" value="1"/>
</dbReference>
<feature type="compositionally biased region" description="Polar residues" evidence="2">
    <location>
        <begin position="266"/>
        <end position="278"/>
    </location>
</feature>
<evidence type="ECO:0000256" key="1">
    <source>
        <dbReference type="ARBA" id="ARBA00022967"/>
    </source>
</evidence>
<keyword evidence="1" id="KW-1278">Translocase</keyword>
<reference evidence="3" key="1">
    <citation type="journal article" date="2015" name="Proc. Natl. Acad. Sci. U.S.A.">
        <title>Networks of energetic and metabolic interactions define dynamics in microbial communities.</title>
        <authorList>
            <person name="Embree M."/>
            <person name="Liu J.K."/>
            <person name="Al-Bassam M.M."/>
            <person name="Zengler K."/>
        </authorList>
    </citation>
    <scope>NUCLEOTIDE SEQUENCE</scope>
</reference>
<dbReference type="PANTHER" id="PTHR43520:SF8">
    <property type="entry name" value="P-TYPE CU(+) TRANSPORTER"/>
    <property type="match status" value="1"/>
</dbReference>
<organism evidence="3">
    <name type="scientific">hydrocarbon metagenome</name>
    <dbReference type="NCBI Taxonomy" id="938273"/>
    <lineage>
        <taxon>unclassified sequences</taxon>
        <taxon>metagenomes</taxon>
        <taxon>ecological metagenomes</taxon>
    </lineage>
</organism>
<gene>
    <name evidence="3" type="ORF">ASZ90_013021</name>
</gene>
<dbReference type="GO" id="GO:0055070">
    <property type="term" value="P:copper ion homeostasis"/>
    <property type="evidence" value="ECO:0007669"/>
    <property type="project" value="TreeGrafter"/>
</dbReference>
<dbReference type="GO" id="GO:0005507">
    <property type="term" value="F:copper ion binding"/>
    <property type="evidence" value="ECO:0007669"/>
    <property type="project" value="TreeGrafter"/>
</dbReference>
<protein>
    <submittedName>
        <fullName evidence="3">Soluble P-type atpase-like phosphatase</fullName>
    </submittedName>
</protein>
<evidence type="ECO:0000256" key="2">
    <source>
        <dbReference type="SAM" id="MobiDB-lite"/>
    </source>
</evidence>
<accession>A0A0W8F9M5</accession>
<dbReference type="SUPFAM" id="SSF56784">
    <property type="entry name" value="HAD-like"/>
    <property type="match status" value="1"/>
</dbReference>
<dbReference type="AlphaFoldDB" id="A0A0W8F9M5"/>